<evidence type="ECO:0000313" key="3">
    <source>
        <dbReference type="EMBL" id="KTD64412.1"/>
    </source>
</evidence>
<keyword evidence="4" id="KW-1185">Reference proteome</keyword>
<evidence type="ECO:0000256" key="1">
    <source>
        <dbReference type="SAM" id="SignalP"/>
    </source>
</evidence>
<evidence type="ECO:0000313" key="4">
    <source>
        <dbReference type="Proteomes" id="UP000054877"/>
    </source>
</evidence>
<feature type="chain" id="PRO_5006918283" evidence="1">
    <location>
        <begin position="25"/>
        <end position="203"/>
    </location>
</feature>
<feature type="signal peptide" evidence="1">
    <location>
        <begin position="1"/>
        <end position="24"/>
    </location>
</feature>
<evidence type="ECO:0000259" key="2">
    <source>
        <dbReference type="Pfam" id="PF03886"/>
    </source>
</evidence>
<protein>
    <submittedName>
        <fullName evidence="3">Transport protein</fullName>
    </submittedName>
</protein>
<organism evidence="3 4">
    <name type="scientific">Legionella spiritensis</name>
    <dbReference type="NCBI Taxonomy" id="452"/>
    <lineage>
        <taxon>Bacteria</taxon>
        <taxon>Pseudomonadati</taxon>
        <taxon>Pseudomonadota</taxon>
        <taxon>Gammaproteobacteria</taxon>
        <taxon>Legionellales</taxon>
        <taxon>Legionellaceae</taxon>
        <taxon>Legionella</taxon>
    </lineage>
</organism>
<gene>
    <name evidence="3" type="ORF">Lspi_1219</name>
</gene>
<dbReference type="InterPro" id="IPR005586">
    <property type="entry name" value="ABC_trans_aux"/>
</dbReference>
<dbReference type="PATRIC" id="fig|452.5.peg.1347"/>
<proteinExistence type="predicted"/>
<reference evidence="3 4" key="1">
    <citation type="submission" date="2015-11" db="EMBL/GenBank/DDBJ databases">
        <title>Genomic analysis of 38 Legionella species identifies large and diverse effector repertoires.</title>
        <authorList>
            <person name="Burstein D."/>
            <person name="Amaro F."/>
            <person name="Zusman T."/>
            <person name="Lifshitz Z."/>
            <person name="Cohen O."/>
            <person name="Gilbert J.A."/>
            <person name="Pupko T."/>
            <person name="Shuman H.A."/>
            <person name="Segal G."/>
        </authorList>
    </citation>
    <scope>NUCLEOTIDE SEQUENCE [LARGE SCALE GENOMIC DNA]</scope>
    <source>
        <strain evidence="3 4">Mt.St.Helens-9</strain>
    </source>
</reference>
<dbReference type="EMBL" id="LNYX01000013">
    <property type="protein sequence ID" value="KTD64412.1"/>
    <property type="molecule type" value="Genomic_DNA"/>
</dbReference>
<dbReference type="STRING" id="452.Lspi_1219"/>
<feature type="domain" description="ABC-type transport auxiliary lipoprotein component" evidence="2">
    <location>
        <begin position="30"/>
        <end position="188"/>
    </location>
</feature>
<dbReference type="AlphaFoldDB" id="A0A0W0Z5I7"/>
<name>A0A0W0Z5I7_LEGSP</name>
<accession>A0A0W0Z5I7</accession>
<dbReference type="Gene3D" id="3.40.50.10610">
    <property type="entry name" value="ABC-type transport auxiliary lipoprotein component"/>
    <property type="match status" value="1"/>
</dbReference>
<sequence>MNRFVIILLALASTLLGGCSPVKSVVTNQYKLSAYSAKKLANHQSSVSILVNAPEAVGGYQTEQMLYMEKPFEISSFAYNAWANPPADMLFPLIMQSLQRSGYFYAVASSPTSEKTDYRLDTQLIELQQNFLQKPSTIHFIAKIVLTHLDDNRVIASRIISLRIPCPRESPYGGVLAANQATLSFTNQLTEFVVGVIKRTNNR</sequence>
<dbReference type="SUPFAM" id="SSF159594">
    <property type="entry name" value="XCC0632-like"/>
    <property type="match status" value="1"/>
</dbReference>
<dbReference type="Pfam" id="PF03886">
    <property type="entry name" value="ABC_trans_aux"/>
    <property type="match status" value="1"/>
</dbReference>
<dbReference type="Proteomes" id="UP000054877">
    <property type="component" value="Unassembled WGS sequence"/>
</dbReference>
<dbReference type="OrthoDB" id="5624722at2"/>
<dbReference type="PROSITE" id="PS51257">
    <property type="entry name" value="PROKAR_LIPOPROTEIN"/>
    <property type="match status" value="1"/>
</dbReference>
<dbReference type="RefSeq" id="WP_058483151.1">
    <property type="nucleotide sequence ID" value="NZ_CAAAII010000005.1"/>
</dbReference>
<comment type="caution">
    <text evidence="3">The sequence shown here is derived from an EMBL/GenBank/DDBJ whole genome shotgun (WGS) entry which is preliminary data.</text>
</comment>
<keyword evidence="1" id="KW-0732">Signal</keyword>